<evidence type="ECO:0000256" key="2">
    <source>
        <dbReference type="ARBA" id="ARBA00022617"/>
    </source>
</evidence>
<comment type="similarity">
    <text evidence="1">Belongs to the cytochrome P450 family.</text>
</comment>
<keyword evidence="6" id="KW-0503">Monooxygenase</keyword>
<evidence type="ECO:0000256" key="4">
    <source>
        <dbReference type="ARBA" id="ARBA00023002"/>
    </source>
</evidence>
<keyword evidence="7" id="KW-0812">Transmembrane</keyword>
<dbReference type="Gene3D" id="1.10.630.10">
    <property type="entry name" value="Cytochrome P450"/>
    <property type="match status" value="1"/>
</dbReference>
<keyword evidence="2" id="KW-0349">Heme</keyword>
<sequence>MSALINIHHAMLQVWSFQWLVAAATLLPALTFVIYRSPSPCPIPGIPHNTNLGLLGDLPELWRWQSQTQQVFNFYTSHFEKLDSPIVQLFVRPFRRPCVFVSDPDVTEDTLTRRGDEFDRSALFGDLLNGIVPYNHARLPTNKQMRAQRRLLSDTMSPHFLRSIIAPRTRQAVLELVDLWKRKTELAGPDCALEAYKDMQHAGLDALWAATFMTELDASRSQQDYLSRPELVIEKPSRGRVIFPKPPLPSISVFLNRILATSEEIIASPSPKQHHWVLRQFPRMRAMYRTLGAALKEAMDAAIIQASSGDADARSVAELVYRRSDAKMMPREVIRDELLGFIAAGHDPPAMTLAWGVVFLADHGDVQTRLRDDLYEAFGDQELPSADAISAAQIPYLDACIEETLRAGTSQAGVSRVTTRDTELMGYWIPK</sequence>
<dbReference type="Proteomes" id="UP001305779">
    <property type="component" value="Unassembled WGS sequence"/>
</dbReference>
<keyword evidence="7" id="KW-1133">Transmembrane helix</keyword>
<reference evidence="8 9" key="1">
    <citation type="journal article" date="2023" name="G3 (Bethesda)">
        <title>A chromosome-level genome assembly of Zasmidium syzygii isolated from banana leaves.</title>
        <authorList>
            <person name="van Westerhoven A.C."/>
            <person name="Mehrabi R."/>
            <person name="Talebi R."/>
            <person name="Steentjes M.B.F."/>
            <person name="Corcolon B."/>
            <person name="Chong P.A."/>
            <person name="Kema G.H.J."/>
            <person name="Seidl M.F."/>
        </authorList>
    </citation>
    <scope>NUCLEOTIDE SEQUENCE [LARGE SCALE GENOMIC DNA]</scope>
    <source>
        <strain evidence="8 9">P124</strain>
    </source>
</reference>
<keyword evidence="3" id="KW-0479">Metal-binding</keyword>
<dbReference type="PANTHER" id="PTHR24291:SF50">
    <property type="entry name" value="BIFUNCTIONAL ALBAFLAVENONE MONOOXYGENASE_TERPENE SYNTHASE"/>
    <property type="match status" value="1"/>
</dbReference>
<keyword evidence="7" id="KW-0472">Membrane</keyword>
<evidence type="ECO:0000256" key="3">
    <source>
        <dbReference type="ARBA" id="ARBA00022723"/>
    </source>
</evidence>
<evidence type="ECO:0000256" key="6">
    <source>
        <dbReference type="ARBA" id="ARBA00023033"/>
    </source>
</evidence>
<dbReference type="PANTHER" id="PTHR24291">
    <property type="entry name" value="CYTOCHROME P450 FAMILY 4"/>
    <property type="match status" value="1"/>
</dbReference>
<dbReference type="EMBL" id="JAXOVC010000006">
    <property type="protein sequence ID" value="KAK4500900.1"/>
    <property type="molecule type" value="Genomic_DNA"/>
</dbReference>
<dbReference type="InterPro" id="IPR001128">
    <property type="entry name" value="Cyt_P450"/>
</dbReference>
<comment type="caution">
    <text evidence="8">The sequence shown here is derived from an EMBL/GenBank/DDBJ whole genome shotgun (WGS) entry which is preliminary data.</text>
</comment>
<dbReference type="Pfam" id="PF00067">
    <property type="entry name" value="p450"/>
    <property type="match status" value="1"/>
</dbReference>
<dbReference type="InterPro" id="IPR050196">
    <property type="entry name" value="Cytochrome_P450_Monoox"/>
</dbReference>
<feature type="transmembrane region" description="Helical" evidence="7">
    <location>
        <begin position="12"/>
        <end position="35"/>
    </location>
</feature>
<evidence type="ECO:0008006" key="10">
    <source>
        <dbReference type="Google" id="ProtNLM"/>
    </source>
</evidence>
<evidence type="ECO:0000313" key="9">
    <source>
        <dbReference type="Proteomes" id="UP001305779"/>
    </source>
</evidence>
<keyword evidence="4" id="KW-0560">Oxidoreductase</keyword>
<dbReference type="SUPFAM" id="SSF48264">
    <property type="entry name" value="Cytochrome P450"/>
    <property type="match status" value="1"/>
</dbReference>
<gene>
    <name evidence="8" type="ORF">PRZ48_009092</name>
</gene>
<name>A0ABR0EHC5_ZASCE</name>
<dbReference type="InterPro" id="IPR036396">
    <property type="entry name" value="Cyt_P450_sf"/>
</dbReference>
<evidence type="ECO:0000256" key="7">
    <source>
        <dbReference type="SAM" id="Phobius"/>
    </source>
</evidence>
<evidence type="ECO:0000256" key="5">
    <source>
        <dbReference type="ARBA" id="ARBA00023004"/>
    </source>
</evidence>
<evidence type="ECO:0000256" key="1">
    <source>
        <dbReference type="ARBA" id="ARBA00010617"/>
    </source>
</evidence>
<proteinExistence type="inferred from homology"/>
<keyword evidence="9" id="KW-1185">Reference proteome</keyword>
<organism evidence="8 9">
    <name type="scientific">Zasmidium cellare</name>
    <name type="common">Wine cellar mold</name>
    <name type="synonym">Racodium cellare</name>
    <dbReference type="NCBI Taxonomy" id="395010"/>
    <lineage>
        <taxon>Eukaryota</taxon>
        <taxon>Fungi</taxon>
        <taxon>Dikarya</taxon>
        <taxon>Ascomycota</taxon>
        <taxon>Pezizomycotina</taxon>
        <taxon>Dothideomycetes</taxon>
        <taxon>Dothideomycetidae</taxon>
        <taxon>Mycosphaerellales</taxon>
        <taxon>Mycosphaerellaceae</taxon>
        <taxon>Zasmidium</taxon>
    </lineage>
</organism>
<accession>A0ABR0EHC5</accession>
<evidence type="ECO:0000313" key="8">
    <source>
        <dbReference type="EMBL" id="KAK4500900.1"/>
    </source>
</evidence>
<keyword evidence="5" id="KW-0408">Iron</keyword>
<protein>
    <recommendedName>
        <fullName evidence="10">Cytochrome P450</fullName>
    </recommendedName>
</protein>